<keyword evidence="2" id="KW-1185">Reference proteome</keyword>
<organism evidence="1 2">
    <name type="scientific">Gordonia spumicola</name>
    <dbReference type="NCBI Taxonomy" id="589161"/>
    <lineage>
        <taxon>Bacteria</taxon>
        <taxon>Bacillati</taxon>
        <taxon>Actinomycetota</taxon>
        <taxon>Actinomycetes</taxon>
        <taxon>Mycobacteriales</taxon>
        <taxon>Gordoniaceae</taxon>
        <taxon>Gordonia</taxon>
    </lineage>
</organism>
<reference evidence="2" key="1">
    <citation type="submission" date="2019-06" db="EMBL/GenBank/DDBJ databases">
        <title>Gordonia isolated from sludge of a wastewater treatment plant.</title>
        <authorList>
            <person name="Tamura T."/>
            <person name="Aoyama K."/>
            <person name="Kang Y."/>
            <person name="Saito S."/>
            <person name="Akiyama N."/>
            <person name="Yazawa K."/>
            <person name="Gonoi T."/>
            <person name="Mikami Y."/>
        </authorList>
    </citation>
    <scope>NUCLEOTIDE SEQUENCE [LARGE SCALE GENOMIC DNA]</scope>
    <source>
        <strain evidence="2">NBRC 107696</strain>
    </source>
</reference>
<gene>
    <name evidence="1" type="ORF">nbrc107696_05060</name>
</gene>
<protein>
    <recommendedName>
        <fullName evidence="3">DUF4352 domain-containing protein</fullName>
    </recommendedName>
</protein>
<dbReference type="AlphaFoldDB" id="A0A7I9V4V4"/>
<comment type="caution">
    <text evidence="1">The sequence shown here is derived from an EMBL/GenBank/DDBJ whole genome shotgun (WGS) entry which is preliminary data.</text>
</comment>
<evidence type="ECO:0000313" key="1">
    <source>
        <dbReference type="EMBL" id="GEE00060.1"/>
    </source>
</evidence>
<dbReference type="OrthoDB" id="9964311at2"/>
<evidence type="ECO:0008006" key="3">
    <source>
        <dbReference type="Google" id="ProtNLM"/>
    </source>
</evidence>
<dbReference type="EMBL" id="BJOV01000002">
    <property type="protein sequence ID" value="GEE00060.1"/>
    <property type="molecule type" value="Genomic_DNA"/>
</dbReference>
<accession>A0A7I9V4V4</accession>
<evidence type="ECO:0000313" key="2">
    <source>
        <dbReference type="Proteomes" id="UP000444960"/>
    </source>
</evidence>
<proteinExistence type="predicted"/>
<name>A0A7I9V4V4_9ACTN</name>
<sequence length="123" mass="13056">MTAIVDGNVDDVNSMGEVEASGSVLYLQYTVTNASDQPLPKDFKASGLSIVNQNKKAITPKTRIAGLKNCDGRLEPPAGITKGESYTSCTVVRGDDEVLGAGFTEGGGPYSPDYRSNPIIWKK</sequence>
<dbReference type="RefSeq" id="WP_161894007.1">
    <property type="nucleotide sequence ID" value="NZ_BJOV01000002.1"/>
</dbReference>
<dbReference type="Proteomes" id="UP000444960">
    <property type="component" value="Unassembled WGS sequence"/>
</dbReference>